<reference evidence="1" key="2">
    <citation type="submission" date="2018-03" db="EMBL/GenBank/DDBJ databases">
        <title>The Triticum urartu genome reveals the dynamic nature of wheat genome evolution.</title>
        <authorList>
            <person name="Ling H."/>
            <person name="Ma B."/>
            <person name="Shi X."/>
            <person name="Liu H."/>
            <person name="Dong L."/>
            <person name="Sun H."/>
            <person name="Cao Y."/>
            <person name="Gao Q."/>
            <person name="Zheng S."/>
            <person name="Li Y."/>
            <person name="Yu Y."/>
            <person name="Du H."/>
            <person name="Qi M."/>
            <person name="Li Y."/>
            <person name="Yu H."/>
            <person name="Cui Y."/>
            <person name="Wang N."/>
            <person name="Chen C."/>
            <person name="Wu H."/>
            <person name="Zhao Y."/>
            <person name="Zhang J."/>
            <person name="Li Y."/>
            <person name="Zhou W."/>
            <person name="Zhang B."/>
            <person name="Hu W."/>
            <person name="Eijk M."/>
            <person name="Tang J."/>
            <person name="Witsenboer H."/>
            <person name="Zhao S."/>
            <person name="Li Z."/>
            <person name="Zhang A."/>
            <person name="Wang D."/>
            <person name="Liang C."/>
        </authorList>
    </citation>
    <scope>NUCLEOTIDE SEQUENCE [LARGE SCALE GENOMIC DNA]</scope>
    <source>
        <strain evidence="1">cv. G1812</strain>
    </source>
</reference>
<keyword evidence="2" id="KW-1185">Reference proteome</keyword>
<dbReference type="Proteomes" id="UP000015106">
    <property type="component" value="Chromosome 7"/>
</dbReference>
<protein>
    <submittedName>
        <fullName evidence="1">Uncharacterized protein</fullName>
    </submittedName>
</protein>
<evidence type="ECO:0000313" key="2">
    <source>
        <dbReference type="Proteomes" id="UP000015106"/>
    </source>
</evidence>
<reference evidence="1" key="3">
    <citation type="submission" date="2022-06" db="UniProtKB">
        <authorList>
            <consortium name="EnsemblPlants"/>
        </authorList>
    </citation>
    <scope>IDENTIFICATION</scope>
</reference>
<sequence>MNRQTSSGQRQSFSCHNKICESWLLLSHSLTHPKTCYFHLASSYQVFLFLPVSILNSMLCNYHMAIILTFDRIISLVCLF</sequence>
<dbReference type="Gramene" id="TuG1812G0700005685.01.T01">
    <property type="protein sequence ID" value="TuG1812G0700005685.01.T01.cds336250"/>
    <property type="gene ID" value="TuG1812G0700005685.01"/>
</dbReference>
<dbReference type="EnsemblPlants" id="TuG1812G0700005685.01.T01">
    <property type="protein sequence ID" value="TuG1812G0700005685.01.T01.cds336250"/>
    <property type="gene ID" value="TuG1812G0700005685.01"/>
</dbReference>
<accession>A0A8R7VA37</accession>
<organism evidence="1 2">
    <name type="scientific">Triticum urartu</name>
    <name type="common">Red wild einkorn</name>
    <name type="synonym">Crithodium urartu</name>
    <dbReference type="NCBI Taxonomy" id="4572"/>
    <lineage>
        <taxon>Eukaryota</taxon>
        <taxon>Viridiplantae</taxon>
        <taxon>Streptophyta</taxon>
        <taxon>Embryophyta</taxon>
        <taxon>Tracheophyta</taxon>
        <taxon>Spermatophyta</taxon>
        <taxon>Magnoliopsida</taxon>
        <taxon>Liliopsida</taxon>
        <taxon>Poales</taxon>
        <taxon>Poaceae</taxon>
        <taxon>BOP clade</taxon>
        <taxon>Pooideae</taxon>
        <taxon>Triticodae</taxon>
        <taxon>Triticeae</taxon>
        <taxon>Triticinae</taxon>
        <taxon>Triticum</taxon>
    </lineage>
</organism>
<proteinExistence type="predicted"/>
<reference evidence="2" key="1">
    <citation type="journal article" date="2013" name="Nature">
        <title>Draft genome of the wheat A-genome progenitor Triticum urartu.</title>
        <authorList>
            <person name="Ling H.Q."/>
            <person name="Zhao S."/>
            <person name="Liu D."/>
            <person name="Wang J."/>
            <person name="Sun H."/>
            <person name="Zhang C."/>
            <person name="Fan H."/>
            <person name="Li D."/>
            <person name="Dong L."/>
            <person name="Tao Y."/>
            <person name="Gao C."/>
            <person name="Wu H."/>
            <person name="Li Y."/>
            <person name="Cui Y."/>
            <person name="Guo X."/>
            <person name="Zheng S."/>
            <person name="Wang B."/>
            <person name="Yu K."/>
            <person name="Liang Q."/>
            <person name="Yang W."/>
            <person name="Lou X."/>
            <person name="Chen J."/>
            <person name="Feng M."/>
            <person name="Jian J."/>
            <person name="Zhang X."/>
            <person name="Luo G."/>
            <person name="Jiang Y."/>
            <person name="Liu J."/>
            <person name="Wang Z."/>
            <person name="Sha Y."/>
            <person name="Zhang B."/>
            <person name="Wu H."/>
            <person name="Tang D."/>
            <person name="Shen Q."/>
            <person name="Xue P."/>
            <person name="Zou S."/>
            <person name="Wang X."/>
            <person name="Liu X."/>
            <person name="Wang F."/>
            <person name="Yang Y."/>
            <person name="An X."/>
            <person name="Dong Z."/>
            <person name="Zhang K."/>
            <person name="Zhang X."/>
            <person name="Luo M.C."/>
            <person name="Dvorak J."/>
            <person name="Tong Y."/>
            <person name="Wang J."/>
            <person name="Yang H."/>
            <person name="Li Z."/>
            <person name="Wang D."/>
            <person name="Zhang A."/>
            <person name="Wang J."/>
        </authorList>
    </citation>
    <scope>NUCLEOTIDE SEQUENCE</scope>
    <source>
        <strain evidence="2">cv. G1812</strain>
    </source>
</reference>
<name>A0A8R7VA37_TRIUA</name>
<dbReference type="AlphaFoldDB" id="A0A8R7VA37"/>
<evidence type="ECO:0000313" key="1">
    <source>
        <dbReference type="EnsemblPlants" id="TuG1812G0700005685.01.T01.cds336250"/>
    </source>
</evidence>